<comment type="caution">
    <text evidence="2">The sequence shown here is derived from an EMBL/GenBank/DDBJ whole genome shotgun (WGS) entry which is preliminary data.</text>
</comment>
<sequence length="96" mass="10407">MDGEQGGWLFETGPGDGHVVQLDNQDVEAAVVSLSEHEQYLGAGFSNTGAGAGEAPGGHDYASQRRHPPIPVHREGSEFEWGGVRWRSSPWASHRR</sequence>
<proteinExistence type="predicted"/>
<name>A0A3M0GKS1_9ACTN</name>
<protein>
    <submittedName>
        <fullName evidence="2">Uncharacterized protein</fullName>
    </submittedName>
</protein>
<accession>A0A3M0GKS1</accession>
<reference evidence="2 3" key="1">
    <citation type="submission" date="2018-10" db="EMBL/GenBank/DDBJ databases">
        <title>Tessaracoccus antarcticuss sp. nov., isolated from sediment.</title>
        <authorList>
            <person name="Zhou L.Y."/>
            <person name="Du Z.J."/>
        </authorList>
    </citation>
    <scope>NUCLEOTIDE SEQUENCE [LARGE SCALE GENOMIC DNA]</scope>
    <source>
        <strain evidence="2 3">JDX10</strain>
    </source>
</reference>
<dbReference type="Proteomes" id="UP000275256">
    <property type="component" value="Unassembled WGS sequence"/>
</dbReference>
<dbReference type="AlphaFoldDB" id="A0A3M0GKS1"/>
<evidence type="ECO:0000313" key="3">
    <source>
        <dbReference type="Proteomes" id="UP000275256"/>
    </source>
</evidence>
<dbReference type="EMBL" id="REFW01000001">
    <property type="protein sequence ID" value="RMB62213.1"/>
    <property type="molecule type" value="Genomic_DNA"/>
</dbReference>
<dbReference type="RefSeq" id="WP_121900763.1">
    <property type="nucleotide sequence ID" value="NZ_REFW01000001.1"/>
</dbReference>
<feature type="region of interest" description="Disordered" evidence="1">
    <location>
        <begin position="45"/>
        <end position="79"/>
    </location>
</feature>
<organism evidence="2 3">
    <name type="scientific">Tessaracoccus antarcticus</name>
    <dbReference type="NCBI Taxonomy" id="2479848"/>
    <lineage>
        <taxon>Bacteria</taxon>
        <taxon>Bacillati</taxon>
        <taxon>Actinomycetota</taxon>
        <taxon>Actinomycetes</taxon>
        <taxon>Propionibacteriales</taxon>
        <taxon>Propionibacteriaceae</taxon>
        <taxon>Tessaracoccus</taxon>
    </lineage>
</organism>
<evidence type="ECO:0000256" key="1">
    <source>
        <dbReference type="SAM" id="MobiDB-lite"/>
    </source>
</evidence>
<gene>
    <name evidence="2" type="ORF">EAX62_06525</name>
</gene>
<keyword evidence="3" id="KW-1185">Reference proteome</keyword>
<evidence type="ECO:0000313" key="2">
    <source>
        <dbReference type="EMBL" id="RMB62213.1"/>
    </source>
</evidence>